<comment type="caution">
    <text evidence="2">The sequence shown here is derived from an EMBL/GenBank/DDBJ whole genome shotgun (WGS) entry which is preliminary data.</text>
</comment>
<sequence>MIKYLTKLREETAKFEEFRLQQIPREQNMMADQLAKLASSNQFDGGRRITLLSAAKPMVGLEEEEKKEIEDNKEAGKIKLRSARFVLIDGNLYKRGFSSPLLKCLNPDKAKYVLREVHEGSCGNHSGAHSLARKVLRQGYYWPTMVKDAFSLVQKCSPCQRHANYQHNPAAYMKTLESPCPFDMWGMDIVGKLPRATGQKEYLIVAVDYFTKWVEAEPLAKIGEKEVMKFIWQNIICRFGDAKENWVHELPGVLWAYSTTPRKSTQETSFNLVYETEAVLPAEIGEETWRIRSYDSQRNSELRREDLDLIEEKREAARRRVCIYKSKMAKAYDSKVRPRKFEVGDLVLRKTENTGPIGKLDAKWDGPYIIAEVIGPGTYRLKKGDGKILPRT</sequence>
<dbReference type="InterPro" id="IPR012337">
    <property type="entry name" value="RNaseH-like_sf"/>
</dbReference>
<dbReference type="Gene3D" id="3.30.420.10">
    <property type="entry name" value="Ribonuclease H-like superfamily/Ribonuclease H"/>
    <property type="match status" value="3"/>
</dbReference>
<name>A0AAW2TAV4_9LAMI</name>
<dbReference type="PANTHER" id="PTHR48475">
    <property type="entry name" value="RIBONUCLEASE H"/>
    <property type="match status" value="1"/>
</dbReference>
<dbReference type="PROSITE" id="PS50994">
    <property type="entry name" value="INTEGRASE"/>
    <property type="match status" value="1"/>
</dbReference>
<reference evidence="2" key="1">
    <citation type="submission" date="2020-06" db="EMBL/GenBank/DDBJ databases">
        <authorList>
            <person name="Li T."/>
            <person name="Hu X."/>
            <person name="Zhang T."/>
            <person name="Song X."/>
            <person name="Zhang H."/>
            <person name="Dai N."/>
            <person name="Sheng W."/>
            <person name="Hou X."/>
            <person name="Wei L."/>
        </authorList>
    </citation>
    <scope>NUCLEOTIDE SEQUENCE</scope>
    <source>
        <strain evidence="2">KEN1</strain>
        <tissue evidence="2">Leaf</tissue>
    </source>
</reference>
<dbReference type="PANTHER" id="PTHR48475:SF2">
    <property type="entry name" value="RIBONUCLEASE H"/>
    <property type="match status" value="1"/>
</dbReference>
<dbReference type="InterPro" id="IPR041588">
    <property type="entry name" value="Integrase_H2C2"/>
</dbReference>
<gene>
    <name evidence="2" type="ORF">Slati_4199200</name>
</gene>
<dbReference type="GO" id="GO:0015074">
    <property type="term" value="P:DNA integration"/>
    <property type="evidence" value="ECO:0007669"/>
    <property type="project" value="InterPro"/>
</dbReference>
<accession>A0AAW2TAV4</accession>
<dbReference type="Pfam" id="PF17921">
    <property type="entry name" value="Integrase_H2C2"/>
    <property type="match status" value="1"/>
</dbReference>
<dbReference type="InterPro" id="IPR036397">
    <property type="entry name" value="RNaseH_sf"/>
</dbReference>
<dbReference type="Gene3D" id="1.10.340.70">
    <property type="match status" value="1"/>
</dbReference>
<feature type="domain" description="Integrase catalytic" evidence="1">
    <location>
        <begin position="177"/>
        <end position="346"/>
    </location>
</feature>
<proteinExistence type="predicted"/>
<evidence type="ECO:0000313" key="2">
    <source>
        <dbReference type="EMBL" id="KAL0401693.1"/>
    </source>
</evidence>
<dbReference type="SUPFAM" id="SSF53098">
    <property type="entry name" value="Ribonuclease H-like"/>
    <property type="match status" value="1"/>
</dbReference>
<dbReference type="EMBL" id="JACGWN010000015">
    <property type="protein sequence ID" value="KAL0401693.1"/>
    <property type="molecule type" value="Genomic_DNA"/>
</dbReference>
<dbReference type="GO" id="GO:0003676">
    <property type="term" value="F:nucleic acid binding"/>
    <property type="evidence" value="ECO:0007669"/>
    <property type="project" value="InterPro"/>
</dbReference>
<protein>
    <recommendedName>
        <fullName evidence="1">Integrase catalytic domain-containing protein</fullName>
    </recommendedName>
</protein>
<dbReference type="InterPro" id="IPR001584">
    <property type="entry name" value="Integrase_cat-core"/>
</dbReference>
<dbReference type="AlphaFoldDB" id="A0AAW2TAV4"/>
<reference evidence="2" key="2">
    <citation type="journal article" date="2024" name="Plant">
        <title>Genomic evolution and insights into agronomic trait innovations of Sesamum species.</title>
        <authorList>
            <person name="Miao H."/>
            <person name="Wang L."/>
            <person name="Qu L."/>
            <person name="Liu H."/>
            <person name="Sun Y."/>
            <person name="Le M."/>
            <person name="Wang Q."/>
            <person name="Wei S."/>
            <person name="Zheng Y."/>
            <person name="Lin W."/>
            <person name="Duan Y."/>
            <person name="Cao H."/>
            <person name="Xiong S."/>
            <person name="Wang X."/>
            <person name="Wei L."/>
            <person name="Li C."/>
            <person name="Ma Q."/>
            <person name="Ju M."/>
            <person name="Zhao R."/>
            <person name="Li G."/>
            <person name="Mu C."/>
            <person name="Tian Q."/>
            <person name="Mei H."/>
            <person name="Zhang T."/>
            <person name="Gao T."/>
            <person name="Zhang H."/>
        </authorList>
    </citation>
    <scope>NUCLEOTIDE SEQUENCE</scope>
    <source>
        <strain evidence="2">KEN1</strain>
    </source>
</reference>
<organism evidence="2">
    <name type="scientific">Sesamum latifolium</name>
    <dbReference type="NCBI Taxonomy" id="2727402"/>
    <lineage>
        <taxon>Eukaryota</taxon>
        <taxon>Viridiplantae</taxon>
        <taxon>Streptophyta</taxon>
        <taxon>Embryophyta</taxon>
        <taxon>Tracheophyta</taxon>
        <taxon>Spermatophyta</taxon>
        <taxon>Magnoliopsida</taxon>
        <taxon>eudicotyledons</taxon>
        <taxon>Gunneridae</taxon>
        <taxon>Pentapetalae</taxon>
        <taxon>asterids</taxon>
        <taxon>lamiids</taxon>
        <taxon>Lamiales</taxon>
        <taxon>Pedaliaceae</taxon>
        <taxon>Sesamum</taxon>
    </lineage>
</organism>
<evidence type="ECO:0000259" key="1">
    <source>
        <dbReference type="PROSITE" id="PS50994"/>
    </source>
</evidence>